<dbReference type="Proteomes" id="UP001140949">
    <property type="component" value="Unassembled WGS sequence"/>
</dbReference>
<organism evidence="1 2">
    <name type="scientific">Iris pallida</name>
    <name type="common">Sweet iris</name>
    <dbReference type="NCBI Taxonomy" id="29817"/>
    <lineage>
        <taxon>Eukaryota</taxon>
        <taxon>Viridiplantae</taxon>
        <taxon>Streptophyta</taxon>
        <taxon>Embryophyta</taxon>
        <taxon>Tracheophyta</taxon>
        <taxon>Spermatophyta</taxon>
        <taxon>Magnoliopsida</taxon>
        <taxon>Liliopsida</taxon>
        <taxon>Asparagales</taxon>
        <taxon>Iridaceae</taxon>
        <taxon>Iridoideae</taxon>
        <taxon>Irideae</taxon>
        <taxon>Iris</taxon>
    </lineage>
</organism>
<keyword evidence="2" id="KW-1185">Reference proteome</keyword>
<evidence type="ECO:0000313" key="1">
    <source>
        <dbReference type="EMBL" id="KAJ6809419.1"/>
    </source>
</evidence>
<gene>
    <name evidence="1" type="ORF">M6B38_160610</name>
</gene>
<evidence type="ECO:0000313" key="2">
    <source>
        <dbReference type="Proteomes" id="UP001140949"/>
    </source>
</evidence>
<sequence>MDFVFEFGVRVRGCVRVLICCVGNLCSCPDLLGRQPVFVSVSKALGATVAVI</sequence>
<reference evidence="1" key="2">
    <citation type="submission" date="2023-04" db="EMBL/GenBank/DDBJ databases">
        <authorList>
            <person name="Bruccoleri R.E."/>
            <person name="Oakeley E.J."/>
            <person name="Faust A.-M."/>
            <person name="Dessus-Babus S."/>
            <person name="Altorfer M."/>
            <person name="Burckhardt D."/>
            <person name="Oertli M."/>
            <person name="Naumann U."/>
            <person name="Petersen F."/>
            <person name="Wong J."/>
        </authorList>
    </citation>
    <scope>NUCLEOTIDE SEQUENCE</scope>
    <source>
        <strain evidence="1">GSM-AAB239-AS_SAM_17_03QT</strain>
        <tissue evidence="1">Leaf</tissue>
    </source>
</reference>
<comment type="caution">
    <text evidence="1">The sequence shown here is derived from an EMBL/GenBank/DDBJ whole genome shotgun (WGS) entry which is preliminary data.</text>
</comment>
<proteinExistence type="predicted"/>
<dbReference type="EMBL" id="JANAVB010033017">
    <property type="protein sequence ID" value="KAJ6809419.1"/>
    <property type="molecule type" value="Genomic_DNA"/>
</dbReference>
<name>A0AAX6EZY4_IRIPA</name>
<protein>
    <submittedName>
        <fullName evidence="1">Uncharacterized protein</fullName>
    </submittedName>
</protein>
<dbReference type="AlphaFoldDB" id="A0AAX6EZY4"/>
<reference evidence="1" key="1">
    <citation type="journal article" date="2023" name="GigaByte">
        <title>Genome assembly of the bearded iris, Iris pallida Lam.</title>
        <authorList>
            <person name="Bruccoleri R.E."/>
            <person name="Oakeley E.J."/>
            <person name="Faust A.M.E."/>
            <person name="Altorfer M."/>
            <person name="Dessus-Babus S."/>
            <person name="Burckhardt D."/>
            <person name="Oertli M."/>
            <person name="Naumann U."/>
            <person name="Petersen F."/>
            <person name="Wong J."/>
        </authorList>
    </citation>
    <scope>NUCLEOTIDE SEQUENCE</scope>
    <source>
        <strain evidence="1">GSM-AAB239-AS_SAM_17_03QT</strain>
    </source>
</reference>
<accession>A0AAX6EZY4</accession>